<keyword evidence="2" id="KW-0472">Membrane</keyword>
<evidence type="ECO:0000313" key="6">
    <source>
        <dbReference type="Proteomes" id="UP000027037"/>
    </source>
</evidence>
<keyword evidence="6" id="KW-1185">Reference proteome</keyword>
<dbReference type="STRING" id="1280946.HY29_01145"/>
<dbReference type="PANTHER" id="PTHR46825">
    <property type="entry name" value="D-ALANYL-D-ALANINE-CARBOXYPEPTIDASE/ENDOPEPTIDASE AMPH"/>
    <property type="match status" value="1"/>
</dbReference>
<reference evidence="5 6" key="1">
    <citation type="journal article" date="2014" name="Antonie Van Leeuwenhoek">
        <title>Hyphomonas beringensis sp. nov. and Hyphomonas chukchiensis sp. nov., isolated from surface seawater of the Bering Sea and Chukchi Sea.</title>
        <authorList>
            <person name="Li C."/>
            <person name="Lai Q."/>
            <person name="Li G."/>
            <person name="Dong C."/>
            <person name="Wang J."/>
            <person name="Liao Y."/>
            <person name="Shao Z."/>
        </authorList>
    </citation>
    <scope>NUCLEOTIDE SEQUENCE [LARGE SCALE GENOMIC DNA]</scope>
    <source>
        <strain evidence="5 6">25B14_1</strain>
    </source>
</reference>
<evidence type="ECO:0000256" key="3">
    <source>
        <dbReference type="SAM" id="SignalP"/>
    </source>
</evidence>
<dbReference type="InterPro" id="IPR001466">
    <property type="entry name" value="Beta-lactam-related"/>
</dbReference>
<dbReference type="SUPFAM" id="SSF56601">
    <property type="entry name" value="beta-lactamase/transpeptidase-like"/>
    <property type="match status" value="1"/>
</dbReference>
<comment type="subcellular location">
    <subcellularLocation>
        <location evidence="1">Membrane</location>
    </subcellularLocation>
</comment>
<dbReference type="InterPro" id="IPR050491">
    <property type="entry name" value="AmpC-like"/>
</dbReference>
<dbReference type="Pfam" id="PF00144">
    <property type="entry name" value="Beta-lactamase"/>
    <property type="match status" value="1"/>
</dbReference>
<dbReference type="eggNOG" id="COG1680">
    <property type="taxonomic scope" value="Bacteria"/>
</dbReference>
<protein>
    <recommendedName>
        <fullName evidence="4">Beta-lactamase-related domain-containing protein</fullName>
    </recommendedName>
</protein>
<evidence type="ECO:0000259" key="4">
    <source>
        <dbReference type="Pfam" id="PF00144"/>
    </source>
</evidence>
<name>A0A062UGA8_9PROT</name>
<feature type="chain" id="PRO_5001619276" description="Beta-lactamase-related domain-containing protein" evidence="3">
    <location>
        <begin position="24"/>
        <end position="474"/>
    </location>
</feature>
<evidence type="ECO:0000256" key="1">
    <source>
        <dbReference type="ARBA" id="ARBA00004370"/>
    </source>
</evidence>
<dbReference type="InterPro" id="IPR012338">
    <property type="entry name" value="Beta-lactam/transpept-like"/>
</dbReference>
<evidence type="ECO:0000313" key="5">
    <source>
        <dbReference type="EMBL" id="KCZ57362.1"/>
    </source>
</evidence>
<gene>
    <name evidence="5" type="ORF">HY29_01145</name>
</gene>
<dbReference type="PANTHER" id="PTHR46825:SF11">
    <property type="entry name" value="PENICILLIN-BINDING PROTEIN 4"/>
    <property type="match status" value="1"/>
</dbReference>
<dbReference type="PATRIC" id="fig|1280946.3.peg.221"/>
<feature type="signal peptide" evidence="3">
    <location>
        <begin position="1"/>
        <end position="23"/>
    </location>
</feature>
<comment type="caution">
    <text evidence="5">The sequence shown here is derived from an EMBL/GenBank/DDBJ whole genome shotgun (WGS) entry which is preliminary data.</text>
</comment>
<organism evidence="5 6">
    <name type="scientific">Hyphomonas beringensis</name>
    <dbReference type="NCBI Taxonomy" id="1280946"/>
    <lineage>
        <taxon>Bacteria</taxon>
        <taxon>Pseudomonadati</taxon>
        <taxon>Pseudomonadota</taxon>
        <taxon>Alphaproteobacteria</taxon>
        <taxon>Hyphomonadales</taxon>
        <taxon>Hyphomonadaceae</taxon>
        <taxon>Hyphomonas</taxon>
    </lineage>
</organism>
<feature type="domain" description="Beta-lactamase-related" evidence="4">
    <location>
        <begin position="41"/>
        <end position="354"/>
    </location>
</feature>
<dbReference type="AlphaFoldDB" id="A0A062UGA8"/>
<dbReference type="GO" id="GO:0016020">
    <property type="term" value="C:membrane"/>
    <property type="evidence" value="ECO:0007669"/>
    <property type="project" value="UniProtKB-SubCell"/>
</dbReference>
<keyword evidence="3" id="KW-0732">Signal</keyword>
<sequence length="474" mass="51911">MNRREMMFATLAAATPLASCASAAKASARQAMSPSASSEVSDIVEEVMAQEHIPAASVCAVLGDQTVLSQTHGKASLIFDAPVTSSTLFAIGSVSKHVTAIAVLRLADQGRLSLDAPLSHFLPEVSPEWGTRTLRHILSHVSGLPDYFNGFGFSSFDRPVTRETMYELTRNIPPIAPPGEAFFYSNAGYTLIGYVIEEVTGESYADHIEKLFREYGLPHARGDDGQAVIKNRADGYKWQDGKYMRSVQMASTTSAVAAGGLLMTAEDIPGWSAALASSSLLSDESRELLYESWVYPTGRSSGYSMGWRTDTLDGKTPFYHHTGFVPDYTTLHLRQPATGLEMMVMSTGNGDIQDLGFRIAEKICPQSTPMSLKEIPDGNPDLTATISDIALRSTPVDSGYFAKELRILPAFVQDYVTPKLSEAQRENLQSITLVQDTRQGKDWWRRYRVLAGNKISHLIAAYDEQGKIGFLRRA</sequence>
<dbReference type="EMBL" id="AWFF01000001">
    <property type="protein sequence ID" value="KCZ57362.1"/>
    <property type="molecule type" value="Genomic_DNA"/>
</dbReference>
<proteinExistence type="predicted"/>
<dbReference type="Gene3D" id="3.40.710.10">
    <property type="entry name" value="DD-peptidase/beta-lactamase superfamily"/>
    <property type="match status" value="1"/>
</dbReference>
<accession>A0A062UGA8</accession>
<dbReference type="OrthoDB" id="7631522at2"/>
<dbReference type="RefSeq" id="WP_034790138.1">
    <property type="nucleotide sequence ID" value="NZ_AWFF01000001.1"/>
</dbReference>
<dbReference type="Proteomes" id="UP000027037">
    <property type="component" value="Unassembled WGS sequence"/>
</dbReference>
<evidence type="ECO:0000256" key="2">
    <source>
        <dbReference type="ARBA" id="ARBA00023136"/>
    </source>
</evidence>